<keyword evidence="3" id="KW-1185">Reference proteome</keyword>
<sequence length="55" mass="5962">MKETGFFSRRSVIVGTTTLIGLVVGLLTKHLLLGVAIGLAVGYMVEAWTPLFKQK</sequence>
<organism evidence="2 3">
    <name type="scientific">Lacticaseibacillus mingshuiensis</name>
    <dbReference type="NCBI Taxonomy" id="2799574"/>
    <lineage>
        <taxon>Bacteria</taxon>
        <taxon>Bacillati</taxon>
        <taxon>Bacillota</taxon>
        <taxon>Bacilli</taxon>
        <taxon>Lactobacillales</taxon>
        <taxon>Lactobacillaceae</taxon>
        <taxon>Lacticaseibacillus</taxon>
    </lineage>
</organism>
<comment type="caution">
    <text evidence="2">The sequence shown here is derived from an EMBL/GenBank/DDBJ whole genome shotgun (WGS) entry which is preliminary data.</text>
</comment>
<feature type="transmembrane region" description="Helical" evidence="1">
    <location>
        <begin position="12"/>
        <end position="45"/>
    </location>
</feature>
<evidence type="ECO:0000313" key="2">
    <source>
        <dbReference type="EMBL" id="MFD1430204.1"/>
    </source>
</evidence>
<accession>A0ABW4CJC5</accession>
<name>A0ABW4CJC5_9LACO</name>
<dbReference type="RefSeq" id="WP_203626406.1">
    <property type="nucleotide sequence ID" value="NZ_BOLQ01000004.1"/>
</dbReference>
<keyword evidence="1" id="KW-1133">Transmembrane helix</keyword>
<protein>
    <submittedName>
        <fullName evidence="2">Tat pathway signal protein</fullName>
    </submittedName>
</protein>
<gene>
    <name evidence="2" type="ORF">ACFQ4P_08090</name>
</gene>
<keyword evidence="1" id="KW-0472">Membrane</keyword>
<keyword evidence="1" id="KW-0812">Transmembrane</keyword>
<reference evidence="3" key="1">
    <citation type="journal article" date="2019" name="Int. J. Syst. Evol. Microbiol.">
        <title>The Global Catalogue of Microorganisms (GCM) 10K type strain sequencing project: providing services to taxonomists for standard genome sequencing and annotation.</title>
        <authorList>
            <consortium name="The Broad Institute Genomics Platform"/>
            <consortium name="The Broad Institute Genome Sequencing Center for Infectious Disease"/>
            <person name="Wu L."/>
            <person name="Ma J."/>
        </authorList>
    </citation>
    <scope>NUCLEOTIDE SEQUENCE [LARGE SCALE GENOMIC DNA]</scope>
    <source>
        <strain evidence="3">CCM 8980</strain>
    </source>
</reference>
<evidence type="ECO:0000256" key="1">
    <source>
        <dbReference type="SAM" id="Phobius"/>
    </source>
</evidence>
<dbReference type="Proteomes" id="UP001597196">
    <property type="component" value="Unassembled WGS sequence"/>
</dbReference>
<evidence type="ECO:0000313" key="3">
    <source>
        <dbReference type="Proteomes" id="UP001597196"/>
    </source>
</evidence>
<proteinExistence type="predicted"/>
<dbReference type="EMBL" id="JBHTOC010000010">
    <property type="protein sequence ID" value="MFD1430204.1"/>
    <property type="molecule type" value="Genomic_DNA"/>
</dbReference>